<accession>G2SM51</accession>
<dbReference type="AlphaFoldDB" id="G2SM51"/>
<evidence type="ECO:0008006" key="3">
    <source>
        <dbReference type="Google" id="ProtNLM"/>
    </source>
</evidence>
<name>G2SM51_LIGR2</name>
<dbReference type="Proteomes" id="UP000001279">
    <property type="component" value="Chromosome"/>
</dbReference>
<dbReference type="GeneID" id="29802641"/>
<dbReference type="KEGG" id="lrm:LRC_05200"/>
<evidence type="ECO:0000313" key="1">
    <source>
        <dbReference type="EMBL" id="AEN77823.1"/>
    </source>
</evidence>
<sequence>MARPKKNGTYLNVCIESTIYDRLVEVCDDAGQTKTVAVERALLAYLDDYDEKREMLKKMDAQKS</sequence>
<gene>
    <name evidence="1" type="ordered locus">LRC_05200</name>
</gene>
<evidence type="ECO:0000313" key="2">
    <source>
        <dbReference type="Proteomes" id="UP000001279"/>
    </source>
</evidence>
<dbReference type="EMBL" id="CP003032">
    <property type="protein sequence ID" value="AEN77823.1"/>
    <property type="molecule type" value="Genomic_DNA"/>
</dbReference>
<keyword evidence="2" id="KW-1185">Reference proteome</keyword>
<reference evidence="1 2" key="1">
    <citation type="journal article" date="2011" name="Microb. Cell Fact.">
        <title>Genome sequences and comparative genomics of two Lactobacillus ruminis strains from the bovine and human intestinal tracts.</title>
        <authorList>
            <person name="Forde B.M."/>
            <person name="Neville B.A."/>
            <person name="O'Donnell M.M."/>
            <person name="Riboulet-Bisson E."/>
            <person name="Claesson M.J."/>
            <person name="Coghlan A."/>
            <person name="Ross R.P."/>
            <person name="O'Toole P.W."/>
        </authorList>
    </citation>
    <scope>NUCLEOTIDE SEQUENCE [LARGE SCALE GENOMIC DNA]</scope>
    <source>
        <strain evidence="2">ATCC 27782 / RF3</strain>
    </source>
</reference>
<dbReference type="RefSeq" id="WP_014073062.1">
    <property type="nucleotide sequence ID" value="NC_015975.1"/>
</dbReference>
<dbReference type="PATRIC" id="fig|1069534.5.peg.578"/>
<dbReference type="HOGENOM" id="CLU_206477_0_0_9"/>
<protein>
    <recommendedName>
        <fullName evidence="3">CopG family transcriptional regulator</fullName>
    </recommendedName>
</protein>
<organism evidence="1 2">
    <name type="scientific">Ligilactobacillus ruminis (strain ATCC 27782 / RF3)</name>
    <name type="common">Lactobacillus ruminis</name>
    <dbReference type="NCBI Taxonomy" id="1069534"/>
    <lineage>
        <taxon>Bacteria</taxon>
        <taxon>Bacillati</taxon>
        <taxon>Bacillota</taxon>
        <taxon>Bacilli</taxon>
        <taxon>Lactobacillales</taxon>
        <taxon>Lactobacillaceae</taxon>
        <taxon>Ligilactobacillus</taxon>
    </lineage>
</organism>
<proteinExistence type="predicted"/>